<organism evidence="2 3">
    <name type="scientific">Psychrobacillus insolitus</name>
    <dbReference type="NCBI Taxonomy" id="1461"/>
    <lineage>
        <taxon>Bacteria</taxon>
        <taxon>Bacillati</taxon>
        <taxon>Bacillota</taxon>
        <taxon>Bacilli</taxon>
        <taxon>Bacillales</taxon>
        <taxon>Bacillaceae</taxon>
        <taxon>Psychrobacillus</taxon>
    </lineage>
</organism>
<evidence type="ECO:0000313" key="3">
    <source>
        <dbReference type="Proteomes" id="UP000248646"/>
    </source>
</evidence>
<reference evidence="2 3" key="1">
    <citation type="submission" date="2018-06" db="EMBL/GenBank/DDBJ databases">
        <title>Genomic Encyclopedia of Type Strains, Phase IV (KMG-IV): sequencing the most valuable type-strain genomes for metagenomic binning, comparative biology and taxonomic classification.</title>
        <authorList>
            <person name="Goeker M."/>
        </authorList>
    </citation>
    <scope>NUCLEOTIDE SEQUENCE [LARGE SCALE GENOMIC DNA]</scope>
    <source>
        <strain evidence="2 3">DSM 5</strain>
    </source>
</reference>
<sequence>MRSGFKKLFIGFLFVFLKFHIIVDLLPDFIGYILIYNGIKQLATLSSQSYDKLKVLTIVLAVVSVPNFFLNDQIIQQSEWLSYYPVLLSLLKVILVYYLFDLLRVIAKLLPFEETLHATNRIFYWYMAVNLGSLLCQSFIINAPMDIMLSVSVLIVVLGLIIEIAFLVYLRNMQKRFSKDEIIE</sequence>
<accession>A0A2W7MNI9</accession>
<protein>
    <submittedName>
        <fullName evidence="2">Uncharacterized protein</fullName>
    </submittedName>
</protein>
<keyword evidence="1" id="KW-1133">Transmembrane helix</keyword>
<evidence type="ECO:0000313" key="2">
    <source>
        <dbReference type="EMBL" id="PZX03843.1"/>
    </source>
</evidence>
<comment type="caution">
    <text evidence="2">The sequence shown here is derived from an EMBL/GenBank/DDBJ whole genome shotgun (WGS) entry which is preliminary data.</text>
</comment>
<dbReference type="EMBL" id="QKZI01000005">
    <property type="protein sequence ID" value="PZX03843.1"/>
    <property type="molecule type" value="Genomic_DNA"/>
</dbReference>
<keyword evidence="1" id="KW-0472">Membrane</keyword>
<keyword evidence="1" id="KW-0812">Transmembrane</keyword>
<keyword evidence="3" id="KW-1185">Reference proteome</keyword>
<evidence type="ECO:0000256" key="1">
    <source>
        <dbReference type="SAM" id="Phobius"/>
    </source>
</evidence>
<feature type="transmembrane region" description="Helical" evidence="1">
    <location>
        <begin position="12"/>
        <end position="35"/>
    </location>
</feature>
<feature type="transmembrane region" description="Helical" evidence="1">
    <location>
        <begin position="147"/>
        <end position="170"/>
    </location>
</feature>
<dbReference type="OrthoDB" id="2596219at2"/>
<feature type="transmembrane region" description="Helical" evidence="1">
    <location>
        <begin position="55"/>
        <end position="75"/>
    </location>
</feature>
<dbReference type="Proteomes" id="UP000248646">
    <property type="component" value="Unassembled WGS sequence"/>
</dbReference>
<proteinExistence type="predicted"/>
<dbReference type="AlphaFoldDB" id="A0A2W7MNI9"/>
<feature type="transmembrane region" description="Helical" evidence="1">
    <location>
        <begin position="81"/>
        <end position="100"/>
    </location>
</feature>
<feature type="transmembrane region" description="Helical" evidence="1">
    <location>
        <begin position="121"/>
        <end position="141"/>
    </location>
</feature>
<dbReference type="RefSeq" id="WP_111439890.1">
    <property type="nucleotide sequence ID" value="NZ_QKZI01000005.1"/>
</dbReference>
<name>A0A2W7MNI9_9BACI</name>
<gene>
    <name evidence="2" type="ORF">C7437_10540</name>
</gene>